<sequence>MVFTRALAQSICRLLGYDAKPVLALFPDVGVPRLTRDAEGLNHAFKATAAAEHSPSMESRGLPRLVVLLVLLLLLAAAAMYFWPRLSGYVSSLQGGAQPEEVVQGSAAGSQGQGSGGSDGLSSRLIVPAALSGQDGGDGQGAEPTPAQAPLEPEDAETAGAETPADAAVGTVPPDVASTPAPAAPPADTVHIIAREPVWVQIRDGANALVHQSTLPKGRELTVSNPPPLRVEIGRVDAVEVRVKGEPFDLQPFARGNVARFEVTP</sequence>
<dbReference type="InterPro" id="IPR025194">
    <property type="entry name" value="RodZ-like_C"/>
</dbReference>
<organism evidence="4 5">
    <name type="scientific">Corticibacter populi</name>
    <dbReference type="NCBI Taxonomy" id="1550736"/>
    <lineage>
        <taxon>Bacteria</taxon>
        <taxon>Pseudomonadati</taxon>
        <taxon>Pseudomonadota</taxon>
        <taxon>Betaproteobacteria</taxon>
        <taxon>Burkholderiales</taxon>
        <taxon>Comamonadaceae</taxon>
        <taxon>Corticibacter</taxon>
    </lineage>
</organism>
<reference evidence="4 5" key="1">
    <citation type="submission" date="2018-10" db="EMBL/GenBank/DDBJ databases">
        <title>Draft genome of Cortibacter populi DSM10536.</title>
        <authorList>
            <person name="Bernier A.-M."/>
            <person name="Bernard K."/>
        </authorList>
    </citation>
    <scope>NUCLEOTIDE SEQUENCE [LARGE SCALE GENOMIC DNA]</scope>
    <source>
        <strain evidence="4 5">DSM 105136</strain>
    </source>
</reference>
<evidence type="ECO:0000256" key="2">
    <source>
        <dbReference type="SAM" id="Phobius"/>
    </source>
</evidence>
<evidence type="ECO:0000259" key="3">
    <source>
        <dbReference type="Pfam" id="PF13464"/>
    </source>
</evidence>
<gene>
    <name evidence="4" type="ORF">D8I35_01410</name>
</gene>
<protein>
    <submittedName>
        <fullName evidence="4">DUF4115 domain-containing protein</fullName>
    </submittedName>
</protein>
<feature type="transmembrane region" description="Helical" evidence="2">
    <location>
        <begin position="65"/>
        <end position="83"/>
    </location>
</feature>
<evidence type="ECO:0000256" key="1">
    <source>
        <dbReference type="SAM" id="MobiDB-lite"/>
    </source>
</evidence>
<dbReference type="EMBL" id="RDQO01000001">
    <property type="protein sequence ID" value="RMX08830.1"/>
    <property type="molecule type" value="Genomic_DNA"/>
</dbReference>
<keyword evidence="2" id="KW-1133">Transmembrane helix</keyword>
<keyword evidence="5" id="KW-1185">Reference proteome</keyword>
<keyword evidence="2" id="KW-0812">Transmembrane</keyword>
<comment type="caution">
    <text evidence="4">The sequence shown here is derived from an EMBL/GenBank/DDBJ whole genome shotgun (WGS) entry which is preliminary data.</text>
</comment>
<dbReference type="InterPro" id="IPR050400">
    <property type="entry name" value="Bact_Cytoskel_RodZ"/>
</dbReference>
<dbReference type="Pfam" id="PF13464">
    <property type="entry name" value="RodZ_C"/>
    <property type="match status" value="1"/>
</dbReference>
<evidence type="ECO:0000313" key="5">
    <source>
        <dbReference type="Proteomes" id="UP000278006"/>
    </source>
</evidence>
<feature type="domain" description="Cytoskeleton protein RodZ-like C-terminal" evidence="3">
    <location>
        <begin position="192"/>
        <end position="262"/>
    </location>
</feature>
<dbReference type="AlphaFoldDB" id="A0A3M6R0Q8"/>
<dbReference type="PANTHER" id="PTHR34475:SF1">
    <property type="entry name" value="CYTOSKELETON PROTEIN RODZ"/>
    <property type="match status" value="1"/>
</dbReference>
<keyword evidence="2" id="KW-0472">Membrane</keyword>
<feature type="region of interest" description="Disordered" evidence="1">
    <location>
        <begin position="102"/>
        <end position="168"/>
    </location>
</feature>
<proteinExistence type="predicted"/>
<dbReference type="Proteomes" id="UP000278006">
    <property type="component" value="Unassembled WGS sequence"/>
</dbReference>
<name>A0A3M6R0Q8_9BURK</name>
<evidence type="ECO:0000313" key="4">
    <source>
        <dbReference type="EMBL" id="RMX08830.1"/>
    </source>
</evidence>
<accession>A0A3M6R0Q8</accession>
<dbReference type="PANTHER" id="PTHR34475">
    <property type="match status" value="1"/>
</dbReference>